<dbReference type="SUPFAM" id="SSF88723">
    <property type="entry name" value="PIN domain-like"/>
    <property type="match status" value="1"/>
</dbReference>
<feature type="domain" description="VapC50 C-terminal" evidence="6">
    <location>
        <begin position="130"/>
        <end position="183"/>
    </location>
</feature>
<keyword evidence="2" id="KW-0479">Metal-binding</keyword>
<evidence type="ECO:0000256" key="4">
    <source>
        <dbReference type="ARBA" id="ARBA00022842"/>
    </source>
</evidence>
<dbReference type="Pfam" id="PF26343">
    <property type="entry name" value="VapC50_C"/>
    <property type="match status" value="1"/>
</dbReference>
<protein>
    <submittedName>
        <fullName evidence="7">PIN domain-containing protein</fullName>
    </submittedName>
</protein>
<proteinExistence type="predicted"/>
<evidence type="ECO:0000259" key="6">
    <source>
        <dbReference type="Pfam" id="PF26343"/>
    </source>
</evidence>
<evidence type="ECO:0000256" key="1">
    <source>
        <dbReference type="ARBA" id="ARBA00022722"/>
    </source>
</evidence>
<dbReference type="Proteomes" id="UP001500483">
    <property type="component" value="Unassembled WGS sequence"/>
</dbReference>
<dbReference type="Pfam" id="PF13470">
    <property type="entry name" value="PIN_3"/>
    <property type="match status" value="1"/>
</dbReference>
<keyword evidence="4" id="KW-0460">Magnesium</keyword>
<keyword evidence="8" id="KW-1185">Reference proteome</keyword>
<evidence type="ECO:0000313" key="8">
    <source>
        <dbReference type="Proteomes" id="UP001500483"/>
    </source>
</evidence>
<keyword evidence="1" id="KW-0540">Nuclease</keyword>
<evidence type="ECO:0000256" key="3">
    <source>
        <dbReference type="ARBA" id="ARBA00022801"/>
    </source>
</evidence>
<sequence length="186" mass="20490">MIVTAPAFLDACVLIPVNLTDVLLRPAGLHAFRPLWSAQVLDEVRRNLPRASATITPERATRRVAAMRTAFPQAEGTDYEWLMPVLTNAPEDRHVLAAAVHGGAEVIVTANLNDFRPRDLREHGVAATHPDAFLVDLLDEDPELISQCLRDAVLARRRPPDPIDSLPAQLGEVVPDFAEAARRSMR</sequence>
<accession>A0ABP6RMI5</accession>
<dbReference type="InterPro" id="IPR029060">
    <property type="entry name" value="PIN-like_dom_sf"/>
</dbReference>
<reference evidence="8" key="1">
    <citation type="journal article" date="2019" name="Int. J. Syst. Evol. Microbiol.">
        <title>The Global Catalogue of Microorganisms (GCM) 10K type strain sequencing project: providing services to taxonomists for standard genome sequencing and annotation.</title>
        <authorList>
            <consortium name="The Broad Institute Genomics Platform"/>
            <consortium name="The Broad Institute Genome Sequencing Center for Infectious Disease"/>
            <person name="Wu L."/>
            <person name="Ma J."/>
        </authorList>
    </citation>
    <scope>NUCLEOTIDE SEQUENCE [LARGE SCALE GENOMIC DNA]</scope>
    <source>
        <strain evidence="8">JCM 9687</strain>
    </source>
</reference>
<evidence type="ECO:0000313" key="7">
    <source>
        <dbReference type="EMBL" id="GAA3355788.1"/>
    </source>
</evidence>
<dbReference type="EMBL" id="BAAAYK010000038">
    <property type="protein sequence ID" value="GAA3355788.1"/>
    <property type="molecule type" value="Genomic_DNA"/>
</dbReference>
<evidence type="ECO:0000259" key="5">
    <source>
        <dbReference type="Pfam" id="PF13470"/>
    </source>
</evidence>
<name>A0ABP6RMI5_9PSEU</name>
<dbReference type="InterPro" id="IPR002716">
    <property type="entry name" value="PIN_dom"/>
</dbReference>
<dbReference type="InterPro" id="IPR058652">
    <property type="entry name" value="VapC50_C"/>
</dbReference>
<gene>
    <name evidence="7" type="ORF">GCM10020366_17290</name>
</gene>
<evidence type="ECO:0000256" key="2">
    <source>
        <dbReference type="ARBA" id="ARBA00022723"/>
    </source>
</evidence>
<comment type="caution">
    <text evidence="7">The sequence shown here is derived from an EMBL/GenBank/DDBJ whole genome shotgun (WGS) entry which is preliminary data.</text>
</comment>
<organism evidence="7 8">
    <name type="scientific">Saccharopolyspora gregorii</name>
    <dbReference type="NCBI Taxonomy" id="33914"/>
    <lineage>
        <taxon>Bacteria</taxon>
        <taxon>Bacillati</taxon>
        <taxon>Actinomycetota</taxon>
        <taxon>Actinomycetes</taxon>
        <taxon>Pseudonocardiales</taxon>
        <taxon>Pseudonocardiaceae</taxon>
        <taxon>Saccharopolyspora</taxon>
    </lineage>
</organism>
<keyword evidence="3" id="KW-0378">Hydrolase</keyword>
<feature type="domain" description="PIN" evidence="5">
    <location>
        <begin position="8"/>
        <end position="111"/>
    </location>
</feature>